<comment type="caution">
    <text evidence="3">The sequence shown here is derived from an EMBL/GenBank/DDBJ whole genome shotgun (WGS) entry which is preliminary data.</text>
</comment>
<sequence>MPRPSDGHPGRRSAKRSSERSRSERRSSERSRSERKRPDTRRELRRKRTKRPTGAAGVLFAGLGVVALGAVAVGVFLVIASYTFLPGFVSERIADRVQEELGLERTPEVTVRSDPPTDILRGRFSDGTVDIGPGEIWGFEVERILVDLDPFDVDVPASVLRREVVYSNPTGGTLEAEVPEREIARIASEEAGIEGISLEDGSLVVEQAPEIIGGVDLPVRVAGDVSLRGESLVYEPETVEVAGVALPQNVRERVLEGVDLAFPVEGVTDGVELQEAEVVGERLVLRGEVEGLS</sequence>
<dbReference type="RefSeq" id="WP_038681807.1">
    <property type="nucleotide sequence ID" value="NZ_CP007514.1"/>
</dbReference>
<evidence type="ECO:0000313" key="4">
    <source>
        <dbReference type="Proteomes" id="UP001281130"/>
    </source>
</evidence>
<accession>A0AB35T7W8</accession>
<keyword evidence="2" id="KW-0472">Membrane</keyword>
<dbReference type="EMBL" id="JAWXXX010000001">
    <property type="protein sequence ID" value="MDX5894248.1"/>
    <property type="molecule type" value="Genomic_DNA"/>
</dbReference>
<protein>
    <submittedName>
        <fullName evidence="3">DUF2993 domain-containing protein</fullName>
    </submittedName>
</protein>
<proteinExistence type="predicted"/>
<name>A0AB35T7W8_RUBRA</name>
<evidence type="ECO:0000313" key="3">
    <source>
        <dbReference type="EMBL" id="MDX5894248.1"/>
    </source>
</evidence>
<feature type="transmembrane region" description="Helical" evidence="2">
    <location>
        <begin position="55"/>
        <end position="85"/>
    </location>
</feature>
<feature type="compositionally biased region" description="Basic and acidic residues" evidence="1">
    <location>
        <begin position="16"/>
        <end position="42"/>
    </location>
</feature>
<dbReference type="InterPro" id="IPR021373">
    <property type="entry name" value="DUF2993"/>
</dbReference>
<dbReference type="AlphaFoldDB" id="A0AB35T7W8"/>
<feature type="region of interest" description="Disordered" evidence="1">
    <location>
        <begin position="1"/>
        <end position="51"/>
    </location>
</feature>
<evidence type="ECO:0000256" key="1">
    <source>
        <dbReference type="SAM" id="MobiDB-lite"/>
    </source>
</evidence>
<gene>
    <name evidence="3" type="ORF">SIL72_09450</name>
</gene>
<keyword evidence="2" id="KW-0812">Transmembrane</keyword>
<dbReference type="Pfam" id="PF11209">
    <property type="entry name" value="LmeA"/>
    <property type="match status" value="1"/>
</dbReference>
<reference evidence="3" key="1">
    <citation type="submission" date="2023-11" db="EMBL/GenBank/DDBJ databases">
        <title>MicrobeMod: A computational toolkit for identifying prokaryotic methylation and restriction-modification with nanopore sequencing.</title>
        <authorList>
            <person name="Crits-Christoph A."/>
            <person name="Kang S.C."/>
            <person name="Lee H."/>
            <person name="Ostrov N."/>
        </authorList>
    </citation>
    <scope>NUCLEOTIDE SEQUENCE</scope>
    <source>
        <strain evidence="3">ATCC 51242</strain>
    </source>
</reference>
<keyword evidence="2" id="KW-1133">Transmembrane helix</keyword>
<organism evidence="3 4">
    <name type="scientific">Rubrobacter radiotolerans</name>
    <name type="common">Arthrobacter radiotolerans</name>
    <dbReference type="NCBI Taxonomy" id="42256"/>
    <lineage>
        <taxon>Bacteria</taxon>
        <taxon>Bacillati</taxon>
        <taxon>Actinomycetota</taxon>
        <taxon>Rubrobacteria</taxon>
        <taxon>Rubrobacterales</taxon>
        <taxon>Rubrobacteraceae</taxon>
        <taxon>Rubrobacter</taxon>
    </lineage>
</organism>
<dbReference type="Proteomes" id="UP001281130">
    <property type="component" value="Unassembled WGS sequence"/>
</dbReference>
<evidence type="ECO:0000256" key="2">
    <source>
        <dbReference type="SAM" id="Phobius"/>
    </source>
</evidence>